<dbReference type="Pfam" id="PF00355">
    <property type="entry name" value="Rieske"/>
    <property type="match status" value="1"/>
</dbReference>
<protein>
    <submittedName>
        <fullName evidence="7">Rieske 2Fe-2S domain-containing protein</fullName>
    </submittedName>
</protein>
<name>A0A8J7YYX2_9CYAN</name>
<sequence>MELATTLTGQTVRNAVREVGINPNYWYAVAWATDLKPQQILPVTLWEPPHSDGDPVGIALFRDSKNRVQAVENACPHKGVAMDKGKVQGDAIACGYHGWEFDGNGECINIPYWNSDQKLPCARMRSYPVQERYGILWIFPGDPALADLELIPEILEYDKPDWLMVPITAHFNAHFSICNENTMDVFHGYLHQNLQGWFDPVLLKLQETENSVSAAYNVSYKGAITKFLGLSEDGDVTTRTISICYRYPHYTSTLEGVSSLYLMRMPISKTESRSFALFFLKVRVPKWLLKPLRPILQPAILHLLFMRFLNQDIEMIESEQRHYLKNPERRYVEVNPAIVAVQRLIVRQYERYLRHPGEEPKRLQDATHGQA</sequence>
<keyword evidence="1" id="KW-0001">2Fe-2S</keyword>
<evidence type="ECO:0000256" key="5">
    <source>
        <dbReference type="ARBA" id="ARBA00023014"/>
    </source>
</evidence>
<dbReference type="AlphaFoldDB" id="A0A8J7YYX2"/>
<comment type="caution">
    <text evidence="7">The sequence shown here is derived from an EMBL/GenBank/DDBJ whole genome shotgun (WGS) entry which is preliminary data.</text>
</comment>
<dbReference type="Pfam" id="PF19112">
    <property type="entry name" value="VanA_C"/>
    <property type="match status" value="1"/>
</dbReference>
<evidence type="ECO:0000256" key="1">
    <source>
        <dbReference type="ARBA" id="ARBA00022714"/>
    </source>
</evidence>
<dbReference type="RefSeq" id="WP_162422607.1">
    <property type="nucleotide sequence ID" value="NZ_WVIE01000006.1"/>
</dbReference>
<dbReference type="PANTHER" id="PTHR21266:SF57">
    <property type="entry name" value="3-CHLOROBENZOATE-3,4-DIOXYGENASE"/>
    <property type="match status" value="1"/>
</dbReference>
<keyword evidence="4" id="KW-0408">Iron</keyword>
<evidence type="ECO:0000313" key="7">
    <source>
        <dbReference type="EMBL" id="NDJ17099.1"/>
    </source>
</evidence>
<proteinExistence type="predicted"/>
<dbReference type="GO" id="GO:0016705">
    <property type="term" value="F:oxidoreductase activity, acting on paired donors, with incorporation or reduction of molecular oxygen"/>
    <property type="evidence" value="ECO:0007669"/>
    <property type="project" value="UniProtKB-ARBA"/>
</dbReference>
<dbReference type="GO" id="GO:0051537">
    <property type="term" value="F:2 iron, 2 sulfur cluster binding"/>
    <property type="evidence" value="ECO:0007669"/>
    <property type="project" value="UniProtKB-KW"/>
</dbReference>
<gene>
    <name evidence="7" type="ORF">GS601_07330</name>
</gene>
<dbReference type="Gene3D" id="3.90.380.10">
    <property type="entry name" value="Naphthalene 1,2-dioxygenase Alpha Subunit, Chain A, domain 1"/>
    <property type="match status" value="1"/>
</dbReference>
<keyword evidence="8" id="KW-1185">Reference proteome</keyword>
<feature type="domain" description="Rieske" evidence="6">
    <location>
        <begin position="26"/>
        <end position="138"/>
    </location>
</feature>
<evidence type="ECO:0000256" key="3">
    <source>
        <dbReference type="ARBA" id="ARBA00023002"/>
    </source>
</evidence>
<keyword evidence="5" id="KW-0411">Iron-sulfur</keyword>
<dbReference type="InterPro" id="IPR050584">
    <property type="entry name" value="Cholesterol_7-desaturase"/>
</dbReference>
<dbReference type="InterPro" id="IPR036922">
    <property type="entry name" value="Rieske_2Fe-2S_sf"/>
</dbReference>
<dbReference type="SUPFAM" id="SSF50022">
    <property type="entry name" value="ISP domain"/>
    <property type="match status" value="1"/>
</dbReference>
<keyword evidence="3" id="KW-0560">Oxidoreductase</keyword>
<accession>A0A8J7YYX2</accession>
<dbReference type="GO" id="GO:0046872">
    <property type="term" value="F:metal ion binding"/>
    <property type="evidence" value="ECO:0007669"/>
    <property type="project" value="UniProtKB-KW"/>
</dbReference>
<dbReference type="EMBL" id="WVIE01000006">
    <property type="protein sequence ID" value="NDJ17099.1"/>
    <property type="molecule type" value="Genomic_DNA"/>
</dbReference>
<evidence type="ECO:0000256" key="2">
    <source>
        <dbReference type="ARBA" id="ARBA00022723"/>
    </source>
</evidence>
<dbReference type="InterPro" id="IPR017941">
    <property type="entry name" value="Rieske_2Fe-2S"/>
</dbReference>
<evidence type="ECO:0000313" key="8">
    <source>
        <dbReference type="Proteomes" id="UP000646053"/>
    </source>
</evidence>
<reference evidence="7" key="1">
    <citation type="submission" date="2019-12" db="EMBL/GenBank/DDBJ databases">
        <title>High-Quality draft genome sequences of three cyanobacteria isolated from the limestone walls of the Old Cathedral of Coimbra.</title>
        <authorList>
            <person name="Tiago I."/>
            <person name="Soares F."/>
            <person name="Portugal A."/>
        </authorList>
    </citation>
    <scope>NUCLEOTIDE SEQUENCE</scope>
    <source>
        <strain evidence="7">A</strain>
    </source>
</reference>
<dbReference type="SUPFAM" id="SSF55961">
    <property type="entry name" value="Bet v1-like"/>
    <property type="match status" value="1"/>
</dbReference>
<dbReference type="PANTHER" id="PTHR21266">
    <property type="entry name" value="IRON-SULFUR DOMAIN CONTAINING PROTEIN"/>
    <property type="match status" value="1"/>
</dbReference>
<dbReference type="Gene3D" id="2.102.10.10">
    <property type="entry name" value="Rieske [2Fe-2S] iron-sulphur domain"/>
    <property type="match status" value="1"/>
</dbReference>
<dbReference type="Proteomes" id="UP000646053">
    <property type="component" value="Unassembled WGS sequence"/>
</dbReference>
<organism evidence="7 8">
    <name type="scientific">Myxacorys almedinensis A</name>
    <dbReference type="NCBI Taxonomy" id="2690445"/>
    <lineage>
        <taxon>Bacteria</taxon>
        <taxon>Bacillati</taxon>
        <taxon>Cyanobacteriota</taxon>
        <taxon>Cyanophyceae</taxon>
        <taxon>Leptolyngbyales</taxon>
        <taxon>Leptolyngbyaceae</taxon>
        <taxon>Myxacorys</taxon>
        <taxon>Myxacorys almedinensis</taxon>
    </lineage>
</organism>
<dbReference type="PROSITE" id="PS51296">
    <property type="entry name" value="RIESKE"/>
    <property type="match status" value="1"/>
</dbReference>
<dbReference type="InterPro" id="IPR044043">
    <property type="entry name" value="VanA_C_cat"/>
</dbReference>
<dbReference type="GO" id="GO:0004497">
    <property type="term" value="F:monooxygenase activity"/>
    <property type="evidence" value="ECO:0007669"/>
    <property type="project" value="UniProtKB-ARBA"/>
</dbReference>
<keyword evidence="2" id="KW-0479">Metal-binding</keyword>
<evidence type="ECO:0000256" key="4">
    <source>
        <dbReference type="ARBA" id="ARBA00023004"/>
    </source>
</evidence>
<evidence type="ECO:0000259" key="6">
    <source>
        <dbReference type="PROSITE" id="PS51296"/>
    </source>
</evidence>